<reference evidence="10 11" key="1">
    <citation type="submission" date="2014-05" db="EMBL/GenBank/DDBJ databases">
        <title>Cellulosimicrobium funkei U11 genome.</title>
        <authorList>
            <person name="Hu C."/>
            <person name="Gong Y."/>
            <person name="Wan W."/>
            <person name="Jiang M."/>
        </authorList>
    </citation>
    <scope>NUCLEOTIDE SEQUENCE [LARGE SCALE GENOMIC DNA]</scope>
    <source>
        <strain evidence="10 11">U11</strain>
    </source>
</reference>
<keyword evidence="7" id="KW-0472">Membrane</keyword>
<feature type="compositionally biased region" description="Low complexity" evidence="6">
    <location>
        <begin position="35"/>
        <end position="52"/>
    </location>
</feature>
<evidence type="ECO:0000313" key="10">
    <source>
        <dbReference type="EMBL" id="KLN33606.1"/>
    </source>
</evidence>
<evidence type="ECO:0000256" key="6">
    <source>
        <dbReference type="SAM" id="MobiDB-lite"/>
    </source>
</evidence>
<dbReference type="Gene3D" id="3.10.20.310">
    <property type="entry name" value="membrane protein fhac"/>
    <property type="match status" value="1"/>
</dbReference>
<feature type="domain" description="POTRA" evidence="9">
    <location>
        <begin position="103"/>
        <end position="166"/>
    </location>
</feature>
<keyword evidence="2" id="KW-0132">Cell division</keyword>
<keyword evidence="3 7" id="KW-0812">Transmembrane</keyword>
<dbReference type="Pfam" id="PF03799">
    <property type="entry name" value="FtsQ_DivIB_C"/>
    <property type="match status" value="1"/>
</dbReference>
<evidence type="ECO:0000259" key="9">
    <source>
        <dbReference type="Pfam" id="PF08478"/>
    </source>
</evidence>
<dbReference type="EMBL" id="JNBQ01000030">
    <property type="protein sequence ID" value="KLN33606.1"/>
    <property type="molecule type" value="Genomic_DNA"/>
</dbReference>
<evidence type="ECO:0000256" key="2">
    <source>
        <dbReference type="ARBA" id="ARBA00022618"/>
    </source>
</evidence>
<evidence type="ECO:0000256" key="4">
    <source>
        <dbReference type="ARBA" id="ARBA00022989"/>
    </source>
</evidence>
<keyword evidence="5" id="KW-0131">Cell cycle</keyword>
<dbReference type="PATRIC" id="fig|264251.5.peg.3433"/>
<dbReference type="InterPro" id="IPR005548">
    <property type="entry name" value="Cell_div_FtsQ/DivIB_C"/>
</dbReference>
<evidence type="ECO:0000256" key="1">
    <source>
        <dbReference type="ARBA" id="ARBA00022475"/>
    </source>
</evidence>
<dbReference type="InterPro" id="IPR013685">
    <property type="entry name" value="POTRA_FtsQ_type"/>
</dbReference>
<gene>
    <name evidence="10" type="ORF">FB00_16910</name>
</gene>
<accession>A0A0H2KJD3</accession>
<dbReference type="PANTHER" id="PTHR37820">
    <property type="entry name" value="CELL DIVISION PROTEIN DIVIB"/>
    <property type="match status" value="1"/>
</dbReference>
<keyword evidence="1" id="KW-1003">Cell membrane</keyword>
<dbReference type="STRING" id="264251.FB00_16910"/>
<protein>
    <submittedName>
        <fullName evidence="10">Uncharacterized protein</fullName>
    </submittedName>
</protein>
<evidence type="ECO:0000256" key="5">
    <source>
        <dbReference type="ARBA" id="ARBA00023306"/>
    </source>
</evidence>
<evidence type="ECO:0000256" key="7">
    <source>
        <dbReference type="SAM" id="Phobius"/>
    </source>
</evidence>
<evidence type="ECO:0000259" key="8">
    <source>
        <dbReference type="Pfam" id="PF03799"/>
    </source>
</evidence>
<dbReference type="Pfam" id="PF08478">
    <property type="entry name" value="POTRA_1"/>
    <property type="match status" value="1"/>
</dbReference>
<feature type="compositionally biased region" description="Gly residues" evidence="6">
    <location>
        <begin position="25"/>
        <end position="34"/>
    </location>
</feature>
<evidence type="ECO:0000313" key="11">
    <source>
        <dbReference type="Proteomes" id="UP000035265"/>
    </source>
</evidence>
<dbReference type="GO" id="GO:0051301">
    <property type="term" value="P:cell division"/>
    <property type="evidence" value="ECO:0007669"/>
    <property type="project" value="UniProtKB-KW"/>
</dbReference>
<evidence type="ECO:0000256" key="3">
    <source>
        <dbReference type="ARBA" id="ARBA00022692"/>
    </source>
</evidence>
<dbReference type="AlphaFoldDB" id="A0A0H2KJD3"/>
<dbReference type="Proteomes" id="UP000035265">
    <property type="component" value="Unassembled WGS sequence"/>
</dbReference>
<organism evidence="10 11">
    <name type="scientific">Cellulosimicrobium funkei</name>
    <dbReference type="NCBI Taxonomy" id="264251"/>
    <lineage>
        <taxon>Bacteria</taxon>
        <taxon>Bacillati</taxon>
        <taxon>Actinomycetota</taxon>
        <taxon>Actinomycetes</taxon>
        <taxon>Micrococcales</taxon>
        <taxon>Promicromonosporaceae</taxon>
        <taxon>Cellulosimicrobium</taxon>
    </lineage>
</organism>
<name>A0A0H2KJD3_9MICO</name>
<dbReference type="GO" id="GO:0005886">
    <property type="term" value="C:plasma membrane"/>
    <property type="evidence" value="ECO:0007669"/>
    <property type="project" value="TreeGrafter"/>
</dbReference>
<proteinExistence type="predicted"/>
<feature type="region of interest" description="Disordered" evidence="6">
    <location>
        <begin position="1"/>
        <end position="54"/>
    </location>
</feature>
<dbReference type="PANTHER" id="PTHR37820:SF1">
    <property type="entry name" value="CELL DIVISION PROTEIN FTSQ"/>
    <property type="match status" value="1"/>
</dbReference>
<dbReference type="InterPro" id="IPR050487">
    <property type="entry name" value="FtsQ_DivIB"/>
</dbReference>
<feature type="transmembrane region" description="Helical" evidence="7">
    <location>
        <begin position="75"/>
        <end position="98"/>
    </location>
</feature>
<keyword evidence="4 7" id="KW-1133">Transmembrane helix</keyword>
<keyword evidence="11" id="KW-1185">Reference proteome</keyword>
<sequence>MAPSGRELVPSSAERPGASRTTGPRSGGGRGSGGARTPTAPRGTPAAPVGVVSHGMTERLAERDAMRRHRVRTRVLGWTTGVLVVAALVWVAFFSSVLGLDPEDVTISGEGTVIDPAQVESVVAESAGVPLPRLDTVALRERVLALNGVRDVEIRRAWPTGLSVLLESREPVVAVPVDGGFALLDADGVQVRTDPAVPEGLPEIEAPLDERGAKALDAALVLLNALPADLHAQVAEVSAPTRDAVRMTLRDGVVVEWGSSEEAALKVRVLQTLRAVPENAGVTLYDVSAPTMPVTR</sequence>
<comment type="caution">
    <text evidence="10">The sequence shown here is derived from an EMBL/GenBank/DDBJ whole genome shotgun (WGS) entry which is preliminary data.</text>
</comment>
<feature type="domain" description="Cell division protein FtsQ/DivIB C-terminal" evidence="8">
    <location>
        <begin position="177"/>
        <end position="273"/>
    </location>
</feature>